<name>A0AAJ0DDJ7_9PEZI</name>
<accession>A0AAJ0DDJ7</accession>
<gene>
    <name evidence="2" type="ORF">LTR09_010587</name>
</gene>
<organism evidence="2 3">
    <name type="scientific">Extremus antarcticus</name>
    <dbReference type="NCBI Taxonomy" id="702011"/>
    <lineage>
        <taxon>Eukaryota</taxon>
        <taxon>Fungi</taxon>
        <taxon>Dikarya</taxon>
        <taxon>Ascomycota</taxon>
        <taxon>Pezizomycotina</taxon>
        <taxon>Dothideomycetes</taxon>
        <taxon>Dothideomycetidae</taxon>
        <taxon>Mycosphaerellales</taxon>
        <taxon>Extremaceae</taxon>
        <taxon>Extremus</taxon>
    </lineage>
</organism>
<feature type="region of interest" description="Disordered" evidence="1">
    <location>
        <begin position="1"/>
        <end position="20"/>
    </location>
</feature>
<proteinExistence type="predicted"/>
<protein>
    <submittedName>
        <fullName evidence="2">Uncharacterized protein</fullName>
    </submittedName>
</protein>
<comment type="caution">
    <text evidence="2">The sequence shown here is derived from an EMBL/GenBank/DDBJ whole genome shotgun (WGS) entry which is preliminary data.</text>
</comment>
<reference evidence="2" key="1">
    <citation type="submission" date="2023-04" db="EMBL/GenBank/DDBJ databases">
        <title>Black Yeasts Isolated from many extreme environments.</title>
        <authorList>
            <person name="Coleine C."/>
            <person name="Stajich J.E."/>
            <person name="Selbmann L."/>
        </authorList>
    </citation>
    <scope>NUCLEOTIDE SEQUENCE</scope>
    <source>
        <strain evidence="2">CCFEE 5312</strain>
    </source>
</reference>
<sequence>MDERAGSTDPALAAQTNNMPDETSELVIDFMGSKSEWSFSSKSLVKVAPSGTYKALGEVQSHSFNP</sequence>
<dbReference type="EMBL" id="JAWDJX010000053">
    <property type="protein sequence ID" value="KAK3048071.1"/>
    <property type="molecule type" value="Genomic_DNA"/>
</dbReference>
<evidence type="ECO:0000256" key="1">
    <source>
        <dbReference type="SAM" id="MobiDB-lite"/>
    </source>
</evidence>
<dbReference type="Proteomes" id="UP001271007">
    <property type="component" value="Unassembled WGS sequence"/>
</dbReference>
<dbReference type="AlphaFoldDB" id="A0AAJ0DDJ7"/>
<evidence type="ECO:0000313" key="2">
    <source>
        <dbReference type="EMBL" id="KAK3048071.1"/>
    </source>
</evidence>
<evidence type="ECO:0000313" key="3">
    <source>
        <dbReference type="Proteomes" id="UP001271007"/>
    </source>
</evidence>
<keyword evidence="3" id="KW-1185">Reference proteome</keyword>